<evidence type="ECO:0000256" key="1">
    <source>
        <dbReference type="ARBA" id="ARBA00006484"/>
    </source>
</evidence>
<dbReference type="PROSITE" id="PS00061">
    <property type="entry name" value="ADH_SHORT"/>
    <property type="match status" value="1"/>
</dbReference>
<dbReference type="SUPFAM" id="SSF51735">
    <property type="entry name" value="NAD(P)-binding Rossmann-fold domains"/>
    <property type="match status" value="1"/>
</dbReference>
<dbReference type="AlphaFoldDB" id="A0AA38RI97"/>
<keyword evidence="2" id="KW-0521">NADP</keyword>
<dbReference type="PANTHER" id="PTHR43008">
    <property type="entry name" value="BENZIL REDUCTASE"/>
    <property type="match status" value="1"/>
</dbReference>
<dbReference type="Proteomes" id="UP001174694">
    <property type="component" value="Unassembled WGS sequence"/>
</dbReference>
<gene>
    <name evidence="4" type="ORF">NKR23_g9038</name>
</gene>
<proteinExistence type="inferred from homology"/>
<dbReference type="Gene3D" id="3.40.50.720">
    <property type="entry name" value="NAD(P)-binding Rossmann-like Domain"/>
    <property type="match status" value="1"/>
</dbReference>
<reference evidence="4" key="1">
    <citation type="submission" date="2022-07" db="EMBL/GenBank/DDBJ databases">
        <title>Fungi with potential for degradation of polypropylene.</title>
        <authorList>
            <person name="Gostincar C."/>
        </authorList>
    </citation>
    <scope>NUCLEOTIDE SEQUENCE</scope>
    <source>
        <strain evidence="4">EXF-13308</strain>
    </source>
</reference>
<dbReference type="PRINTS" id="PR00080">
    <property type="entry name" value="SDRFAMILY"/>
</dbReference>
<dbReference type="FunFam" id="3.40.50.720:FF:000090">
    <property type="entry name" value="NADP-dependent mannitol dehydrogenase"/>
    <property type="match status" value="1"/>
</dbReference>
<dbReference type="InterPro" id="IPR020904">
    <property type="entry name" value="Sc_DH/Rdtase_CS"/>
</dbReference>
<organism evidence="4 5">
    <name type="scientific">Pleurostoma richardsiae</name>
    <dbReference type="NCBI Taxonomy" id="41990"/>
    <lineage>
        <taxon>Eukaryota</taxon>
        <taxon>Fungi</taxon>
        <taxon>Dikarya</taxon>
        <taxon>Ascomycota</taxon>
        <taxon>Pezizomycotina</taxon>
        <taxon>Sordariomycetes</taxon>
        <taxon>Sordariomycetidae</taxon>
        <taxon>Calosphaeriales</taxon>
        <taxon>Pleurostomataceae</taxon>
        <taxon>Pleurostoma</taxon>
    </lineage>
</organism>
<dbReference type="EMBL" id="JANBVO010000034">
    <property type="protein sequence ID" value="KAJ9137574.1"/>
    <property type="molecule type" value="Genomic_DNA"/>
</dbReference>
<sequence>MVMGTHPNPSAPVLNWFDLKGKTALVTGSSRGIGLEVARGLAEAGAHVAITYYTKKDEDDSARAAEEIISSAANGGVHTEVRAYYCDVRDRKLLQDMIEQATEDFGGHLDIVVANAGIAEHIAALDYPEDRWRDLMDTNLNGAFWTAQQAGRVMERQWKAAGARDGEGRGSIIFTASASAILVNVPQKQAAYNASKAAVVHLAKSLAVEFVEFARVNCVSPGFINTDMLKVHPKEWRDKWFSMIPAQRLCETAELKGTYVYLACDASSYMTGANLVFDGGYTLP</sequence>
<dbReference type="GO" id="GO:0050664">
    <property type="term" value="F:oxidoreductase activity, acting on NAD(P)H, oxygen as acceptor"/>
    <property type="evidence" value="ECO:0007669"/>
    <property type="project" value="TreeGrafter"/>
</dbReference>
<dbReference type="PANTHER" id="PTHR43008:SF12">
    <property type="entry name" value="OXIDOREDUCTASE, SHORT CHAIN DEHYDROGENASE_REDUCTASE FAMILY (AFU_ORTHOLOGUE AFUA_6G13830)"/>
    <property type="match status" value="1"/>
</dbReference>
<accession>A0AA38RI97</accession>
<dbReference type="Pfam" id="PF13561">
    <property type="entry name" value="adh_short_C2"/>
    <property type="match status" value="1"/>
</dbReference>
<protein>
    <submittedName>
        <fullName evidence="4">Alcohol dehydrogenase GroES-like domain-containing protein</fullName>
    </submittedName>
</protein>
<dbReference type="InterPro" id="IPR002347">
    <property type="entry name" value="SDR_fam"/>
</dbReference>
<dbReference type="InterPro" id="IPR036291">
    <property type="entry name" value="NAD(P)-bd_dom_sf"/>
</dbReference>
<evidence type="ECO:0000313" key="4">
    <source>
        <dbReference type="EMBL" id="KAJ9137574.1"/>
    </source>
</evidence>
<evidence type="ECO:0000256" key="2">
    <source>
        <dbReference type="ARBA" id="ARBA00022857"/>
    </source>
</evidence>
<keyword evidence="5" id="KW-1185">Reference proteome</keyword>
<dbReference type="GO" id="GO:0050085">
    <property type="term" value="F:mannitol 2-dehydrogenase (NADP+) activity"/>
    <property type="evidence" value="ECO:0007669"/>
    <property type="project" value="UniProtKB-ARBA"/>
</dbReference>
<comment type="caution">
    <text evidence="4">The sequence shown here is derived from an EMBL/GenBank/DDBJ whole genome shotgun (WGS) entry which is preliminary data.</text>
</comment>
<dbReference type="GO" id="GO:0019594">
    <property type="term" value="P:mannitol metabolic process"/>
    <property type="evidence" value="ECO:0007669"/>
    <property type="project" value="UniProtKB-ARBA"/>
</dbReference>
<name>A0AA38RI97_9PEZI</name>
<evidence type="ECO:0000313" key="5">
    <source>
        <dbReference type="Proteomes" id="UP001174694"/>
    </source>
</evidence>
<dbReference type="PRINTS" id="PR00081">
    <property type="entry name" value="GDHRDH"/>
</dbReference>
<comment type="similarity">
    <text evidence="1">Belongs to the short-chain dehydrogenases/reductases (SDR) family.</text>
</comment>
<evidence type="ECO:0000256" key="3">
    <source>
        <dbReference type="ARBA" id="ARBA00023002"/>
    </source>
</evidence>
<keyword evidence="3" id="KW-0560">Oxidoreductase</keyword>